<dbReference type="Proteomes" id="UP000552700">
    <property type="component" value="Unassembled WGS sequence"/>
</dbReference>
<evidence type="ECO:0000256" key="2">
    <source>
        <dbReference type="SAM" id="SignalP"/>
    </source>
</evidence>
<reference evidence="3 4" key="1">
    <citation type="submission" date="2020-08" db="EMBL/GenBank/DDBJ databases">
        <title>Genomic Encyclopedia of Type Strains, Phase IV (KMG-IV): sequencing the most valuable type-strain genomes for metagenomic binning, comparative biology and taxonomic classification.</title>
        <authorList>
            <person name="Goeker M."/>
        </authorList>
    </citation>
    <scope>NUCLEOTIDE SEQUENCE [LARGE SCALE GENOMIC DNA]</scope>
    <source>
        <strain evidence="3 4">DSM 102255</strain>
    </source>
</reference>
<comment type="caution">
    <text evidence="3">The sequence shown here is derived from an EMBL/GenBank/DDBJ whole genome shotgun (WGS) entry which is preliminary data.</text>
</comment>
<evidence type="ECO:0000256" key="1">
    <source>
        <dbReference type="SAM" id="MobiDB-lite"/>
    </source>
</evidence>
<protein>
    <recommendedName>
        <fullName evidence="5">DUF3108 domain-containing protein</fullName>
    </recommendedName>
</protein>
<dbReference type="RefSeq" id="WP_184078322.1">
    <property type="nucleotide sequence ID" value="NZ_JACIJP010000001.1"/>
</dbReference>
<evidence type="ECO:0000313" key="3">
    <source>
        <dbReference type="EMBL" id="MBB6123421.1"/>
    </source>
</evidence>
<feature type="region of interest" description="Disordered" evidence="1">
    <location>
        <begin position="105"/>
        <end position="126"/>
    </location>
</feature>
<sequence length="320" mass="35151">MKDTKNGHRSLWFKGALLCLGVSAISLAGAVTAEAPPAAPAQSAGAAAPAGKPAGEPLANGIPYSEVVRYSLAKEQVPTAAPTSVPRIDGHPDFSGMWLQDQGILFSDPTPKHHSGSHPGYDDSLNPPPFNDEYAARYKAFKERVAKEGYNRQYDCDPPGMPRLMANPFPMELIQTKDKLVTLHEYKSQMRRIYLDGRAMPSEDDYTPSFNGVSIGKWDGETLVSETGLIDVPAGKLIQITGIEHSDKLKIIERVRFLTKDRIEWEITMVDPVVFTKPWVNRRSFSRKPLTTTVPEYECLAGELIKELGYTKAAAPAPAK</sequence>
<keyword evidence="4" id="KW-1185">Reference proteome</keyword>
<organism evidence="3 4">
    <name type="scientific">Sphingobium subterraneum</name>
    <dbReference type="NCBI Taxonomy" id="627688"/>
    <lineage>
        <taxon>Bacteria</taxon>
        <taxon>Pseudomonadati</taxon>
        <taxon>Pseudomonadota</taxon>
        <taxon>Alphaproteobacteria</taxon>
        <taxon>Sphingomonadales</taxon>
        <taxon>Sphingomonadaceae</taxon>
        <taxon>Sphingobium</taxon>
    </lineage>
</organism>
<feature type="signal peptide" evidence="2">
    <location>
        <begin position="1"/>
        <end position="28"/>
    </location>
</feature>
<accession>A0A841J5C4</accession>
<keyword evidence="2" id="KW-0732">Signal</keyword>
<name>A0A841J5C4_9SPHN</name>
<evidence type="ECO:0000313" key="4">
    <source>
        <dbReference type="Proteomes" id="UP000552700"/>
    </source>
</evidence>
<evidence type="ECO:0008006" key="5">
    <source>
        <dbReference type="Google" id="ProtNLM"/>
    </source>
</evidence>
<gene>
    <name evidence="3" type="ORF">FHS92_001128</name>
</gene>
<proteinExistence type="predicted"/>
<dbReference type="AlphaFoldDB" id="A0A841J5C4"/>
<dbReference type="EMBL" id="JACIJP010000001">
    <property type="protein sequence ID" value="MBB6123421.1"/>
    <property type="molecule type" value="Genomic_DNA"/>
</dbReference>
<feature type="chain" id="PRO_5032766362" description="DUF3108 domain-containing protein" evidence="2">
    <location>
        <begin position="29"/>
        <end position="320"/>
    </location>
</feature>